<accession>A0A0V0R9Q8</accession>
<evidence type="ECO:0000313" key="2">
    <source>
        <dbReference type="Proteomes" id="UP000054937"/>
    </source>
</evidence>
<gene>
    <name evidence="1" type="ORF">PPERSA_07745</name>
</gene>
<reference evidence="1 2" key="1">
    <citation type="journal article" date="2015" name="Sci. Rep.">
        <title>Genome of the facultative scuticociliatosis pathogen Pseudocohnilembus persalinus provides insight into its virulence through horizontal gene transfer.</title>
        <authorList>
            <person name="Xiong J."/>
            <person name="Wang G."/>
            <person name="Cheng J."/>
            <person name="Tian M."/>
            <person name="Pan X."/>
            <person name="Warren A."/>
            <person name="Jiang C."/>
            <person name="Yuan D."/>
            <person name="Miao W."/>
        </authorList>
    </citation>
    <scope>NUCLEOTIDE SEQUENCE [LARGE SCALE GENOMIC DNA]</scope>
    <source>
        <strain evidence="1">36N120E</strain>
    </source>
</reference>
<dbReference type="AlphaFoldDB" id="A0A0V0R9Q8"/>
<dbReference type="InParanoid" id="A0A0V0R9Q8"/>
<evidence type="ECO:0000313" key="1">
    <source>
        <dbReference type="EMBL" id="KRX11220.1"/>
    </source>
</evidence>
<dbReference type="Proteomes" id="UP000054937">
    <property type="component" value="Unassembled WGS sequence"/>
</dbReference>
<protein>
    <submittedName>
        <fullName evidence="1">Uncharacterized protein</fullName>
    </submittedName>
</protein>
<comment type="caution">
    <text evidence="1">The sequence shown here is derived from an EMBL/GenBank/DDBJ whole genome shotgun (WGS) entry which is preliminary data.</text>
</comment>
<keyword evidence="2" id="KW-1185">Reference proteome</keyword>
<proteinExistence type="predicted"/>
<dbReference type="EMBL" id="LDAU01000003">
    <property type="protein sequence ID" value="KRX11220.1"/>
    <property type="molecule type" value="Genomic_DNA"/>
</dbReference>
<sequence length="100" mass="11296">MTTNSSVHRLKTPIQSVSLNPSDLVFPFNLKTEEQIDQLMKQPENSHKIQYGKIQVSIAGQQPIIPNSKNINSNNNFNVNSQVSQTDRKLVQKLLFFISG</sequence>
<organism evidence="1 2">
    <name type="scientific">Pseudocohnilembus persalinus</name>
    <name type="common">Ciliate</name>
    <dbReference type="NCBI Taxonomy" id="266149"/>
    <lineage>
        <taxon>Eukaryota</taxon>
        <taxon>Sar</taxon>
        <taxon>Alveolata</taxon>
        <taxon>Ciliophora</taxon>
        <taxon>Intramacronucleata</taxon>
        <taxon>Oligohymenophorea</taxon>
        <taxon>Scuticociliatia</taxon>
        <taxon>Philasterida</taxon>
        <taxon>Pseudocohnilembidae</taxon>
        <taxon>Pseudocohnilembus</taxon>
    </lineage>
</organism>
<name>A0A0V0R9Q8_PSEPJ</name>